<feature type="transmembrane region" description="Helical" evidence="3">
    <location>
        <begin position="233"/>
        <end position="254"/>
    </location>
</feature>
<dbReference type="PANTHER" id="PTHR43201">
    <property type="entry name" value="ACYL-COA SYNTHETASE"/>
    <property type="match status" value="1"/>
</dbReference>
<proteinExistence type="inferred from homology"/>
<dbReference type="InterPro" id="IPR025110">
    <property type="entry name" value="AMP-bd_C"/>
</dbReference>
<dbReference type="InterPro" id="IPR000873">
    <property type="entry name" value="AMP-dep_synth/lig_dom"/>
</dbReference>
<evidence type="ECO:0000256" key="3">
    <source>
        <dbReference type="SAM" id="Phobius"/>
    </source>
</evidence>
<evidence type="ECO:0000256" key="1">
    <source>
        <dbReference type="ARBA" id="ARBA00006432"/>
    </source>
</evidence>
<evidence type="ECO:0000313" key="6">
    <source>
        <dbReference type="EMBL" id="CAA6829830.1"/>
    </source>
</evidence>
<dbReference type="Pfam" id="PF13193">
    <property type="entry name" value="AMP-binding_C"/>
    <property type="match status" value="1"/>
</dbReference>
<dbReference type="SUPFAM" id="SSF56801">
    <property type="entry name" value="Acetyl-CoA synthetase-like"/>
    <property type="match status" value="1"/>
</dbReference>
<organism evidence="6">
    <name type="scientific">uncultured Aureispira sp</name>
    <dbReference type="NCBI Taxonomy" id="1331704"/>
    <lineage>
        <taxon>Bacteria</taxon>
        <taxon>Pseudomonadati</taxon>
        <taxon>Bacteroidota</taxon>
        <taxon>Saprospiria</taxon>
        <taxon>Saprospirales</taxon>
        <taxon>Saprospiraceae</taxon>
        <taxon>Aureispira</taxon>
        <taxon>environmental samples</taxon>
    </lineage>
</organism>
<dbReference type="Pfam" id="PF00501">
    <property type="entry name" value="AMP-binding"/>
    <property type="match status" value="1"/>
</dbReference>
<evidence type="ECO:0000259" key="5">
    <source>
        <dbReference type="Pfam" id="PF13193"/>
    </source>
</evidence>
<feature type="domain" description="AMP-dependent synthetase/ligase" evidence="4">
    <location>
        <begin position="40"/>
        <end position="384"/>
    </location>
</feature>
<protein>
    <submittedName>
        <fullName evidence="6">Acyl-CoA synthetase (AMP-forming)/AMP-acid ligase II</fullName>
    </submittedName>
</protein>
<dbReference type="InterPro" id="IPR045851">
    <property type="entry name" value="AMP-bd_C_sf"/>
</dbReference>
<dbReference type="EMBL" id="CACVAQ010000521">
    <property type="protein sequence ID" value="CAA6829830.1"/>
    <property type="molecule type" value="Genomic_DNA"/>
</dbReference>
<keyword evidence="3" id="KW-0812">Transmembrane</keyword>
<keyword evidence="3" id="KW-1133">Transmembrane helix</keyword>
<dbReference type="InterPro" id="IPR042099">
    <property type="entry name" value="ANL_N_sf"/>
</dbReference>
<gene>
    <name evidence="6" type="ORF">HELGO_WM25648</name>
</gene>
<dbReference type="GO" id="GO:0006631">
    <property type="term" value="P:fatty acid metabolic process"/>
    <property type="evidence" value="ECO:0007669"/>
    <property type="project" value="TreeGrafter"/>
</dbReference>
<keyword evidence="3" id="KW-0472">Membrane</keyword>
<reference evidence="6" key="1">
    <citation type="submission" date="2020-01" db="EMBL/GenBank/DDBJ databases">
        <authorList>
            <person name="Meier V. D."/>
            <person name="Meier V D."/>
        </authorList>
    </citation>
    <scope>NUCLEOTIDE SEQUENCE</scope>
    <source>
        <strain evidence="6">HLG_WM_MAG_10</strain>
    </source>
</reference>
<evidence type="ECO:0000259" key="4">
    <source>
        <dbReference type="Pfam" id="PF00501"/>
    </source>
</evidence>
<dbReference type="Gene3D" id="3.30.300.30">
    <property type="match status" value="1"/>
</dbReference>
<evidence type="ECO:0000256" key="2">
    <source>
        <dbReference type="ARBA" id="ARBA00022598"/>
    </source>
</evidence>
<name>A0A6S6ULE2_9BACT</name>
<dbReference type="GO" id="GO:0031956">
    <property type="term" value="F:medium-chain fatty acid-CoA ligase activity"/>
    <property type="evidence" value="ECO:0007669"/>
    <property type="project" value="TreeGrafter"/>
</dbReference>
<accession>A0A6S6ULE2</accession>
<comment type="similarity">
    <text evidence="1">Belongs to the ATP-dependent AMP-binding enzyme family.</text>
</comment>
<keyword evidence="2 6" id="KW-0436">Ligase</keyword>
<feature type="domain" description="AMP-binding enzyme C-terminal" evidence="5">
    <location>
        <begin position="427"/>
        <end position="502"/>
    </location>
</feature>
<dbReference type="PANTHER" id="PTHR43201:SF5">
    <property type="entry name" value="MEDIUM-CHAIN ACYL-COA LIGASE ACSF2, MITOCHONDRIAL"/>
    <property type="match status" value="1"/>
</dbReference>
<sequence>MFKTFKKLYQAKLASPRGLYRLLASVLRSKTNLMALLDFAARTYPKEIAIIEGSRQISYAELYQETLQLAAQLQKQYQLNKGQKVGLLCKNHIPFVQSLFALSMLGVDVYLLNVAMNSDQLEHLLERHQFRAIIHDEQGAVLLAQSSFDHLQIHSHTPCQNAIIELAKRPIPKNFTLKKSSAGKLVILTGGTTGHFKTAVRKPSLFTFLNPFFALLNQLNLGSYRSVFIITPIYHGFGVAALLISMILGVKIILAQQFKAEMASQLMRQHQVEVLVLVPIMLQRLLQQDLKNFQYNKVILSGGAALNPTLVKQTSRRLPNQLANLYGTSEAGFCVMATGKDLQDFPTTIGKKIKGVEIKILDKNKQEVPSSKVGMLCVKSSWTMTNKADQWIETGDLAYMDNKGYCFLCGRIDDLVISGGVNVYPVELEHILLQHNAIFQAAVIGIPDVEYGQRLKAFISLQPKAQLNTLALKEWLKEKATGPQKPKEIVFLEQIPLTALGKIDKKKLS</sequence>
<dbReference type="AlphaFoldDB" id="A0A6S6ULE2"/>
<dbReference type="Gene3D" id="3.40.50.12780">
    <property type="entry name" value="N-terminal domain of ligase-like"/>
    <property type="match status" value="1"/>
</dbReference>